<dbReference type="OrthoDB" id="7173315at2"/>
<evidence type="ECO:0000256" key="2">
    <source>
        <dbReference type="ARBA" id="ARBA00022649"/>
    </source>
</evidence>
<dbReference type="KEGG" id="cak:Caul_0985"/>
<dbReference type="AlphaFoldDB" id="B0SWB8"/>
<dbReference type="InterPro" id="IPR028344">
    <property type="entry name" value="ParE1/4"/>
</dbReference>
<evidence type="ECO:0000256" key="1">
    <source>
        <dbReference type="ARBA" id="ARBA00006226"/>
    </source>
</evidence>
<dbReference type="PANTHER" id="PTHR33755:SF9">
    <property type="entry name" value="TOXIN PARE1"/>
    <property type="match status" value="1"/>
</dbReference>
<sequence length="98" mass="11328">MKAYRLSHKARRDLDDIWDYSRGLWGARRGASYLHDIRTAIELVAERPSIGAVLEDLPAYRRRSVGSHMILYRLQDGVIMIVRVLHQNMDAARALSEH</sequence>
<organism evidence="4">
    <name type="scientific">Caulobacter sp. (strain K31)</name>
    <dbReference type="NCBI Taxonomy" id="366602"/>
    <lineage>
        <taxon>Bacteria</taxon>
        <taxon>Pseudomonadati</taxon>
        <taxon>Pseudomonadota</taxon>
        <taxon>Alphaproteobacteria</taxon>
        <taxon>Caulobacterales</taxon>
        <taxon>Caulobacteraceae</taxon>
        <taxon>Caulobacter</taxon>
    </lineage>
</organism>
<keyword evidence="2" id="KW-1277">Toxin-antitoxin system</keyword>
<accession>B0SWB8</accession>
<dbReference type="HOGENOM" id="CLU_147162_3_1_5"/>
<dbReference type="eggNOG" id="COG3668">
    <property type="taxonomic scope" value="Bacteria"/>
</dbReference>
<dbReference type="PIRSF" id="PIRSF029218">
    <property type="entry name" value="ParE"/>
    <property type="match status" value="1"/>
</dbReference>
<protein>
    <recommendedName>
        <fullName evidence="3">Toxin</fullName>
    </recommendedName>
</protein>
<dbReference type="EMBL" id="CP000927">
    <property type="protein sequence ID" value="ABZ70115.1"/>
    <property type="molecule type" value="Genomic_DNA"/>
</dbReference>
<proteinExistence type="inferred from homology"/>
<dbReference type="InterPro" id="IPR007712">
    <property type="entry name" value="RelE/ParE_toxin"/>
</dbReference>
<comment type="similarity">
    <text evidence="1 3">Belongs to the RelE toxin family.</text>
</comment>
<reference evidence="4" key="1">
    <citation type="submission" date="2008-01" db="EMBL/GenBank/DDBJ databases">
        <title>Complete sequence of chromosome of Caulobacter sp. K31.</title>
        <authorList>
            <consortium name="US DOE Joint Genome Institute"/>
            <person name="Copeland A."/>
            <person name="Lucas S."/>
            <person name="Lapidus A."/>
            <person name="Barry K."/>
            <person name="Glavina del Rio T."/>
            <person name="Dalin E."/>
            <person name="Tice H."/>
            <person name="Pitluck S."/>
            <person name="Bruce D."/>
            <person name="Goodwin L."/>
            <person name="Thompson L.S."/>
            <person name="Brettin T."/>
            <person name="Detter J.C."/>
            <person name="Han C."/>
            <person name="Schmutz J."/>
            <person name="Larimer F."/>
            <person name="Land M."/>
            <person name="Hauser L."/>
            <person name="Kyrpides N."/>
            <person name="Kim E."/>
            <person name="Stephens C."/>
            <person name="Richardson P."/>
        </authorList>
    </citation>
    <scope>NUCLEOTIDE SEQUENCE [LARGE SCALE GENOMIC DNA]</scope>
    <source>
        <strain evidence="4">K31</strain>
    </source>
</reference>
<dbReference type="STRING" id="366602.Caul_0985"/>
<evidence type="ECO:0000313" key="4">
    <source>
        <dbReference type="EMBL" id="ABZ70115.1"/>
    </source>
</evidence>
<name>B0SWB8_CAUSK</name>
<dbReference type="PANTHER" id="PTHR33755">
    <property type="entry name" value="TOXIN PARE1-RELATED"/>
    <property type="match status" value="1"/>
</dbReference>
<evidence type="ECO:0000256" key="3">
    <source>
        <dbReference type="PIRNR" id="PIRNR029218"/>
    </source>
</evidence>
<dbReference type="InterPro" id="IPR035093">
    <property type="entry name" value="RelE/ParE_toxin_dom_sf"/>
</dbReference>
<dbReference type="InterPro" id="IPR051803">
    <property type="entry name" value="TA_system_RelE-like_toxin"/>
</dbReference>
<dbReference type="Gene3D" id="3.30.2310.20">
    <property type="entry name" value="RelE-like"/>
    <property type="match status" value="1"/>
</dbReference>
<dbReference type="SUPFAM" id="SSF143011">
    <property type="entry name" value="RelE-like"/>
    <property type="match status" value="1"/>
</dbReference>
<gene>
    <name evidence="4" type="ordered locus">Caul_0985</name>
</gene>
<dbReference type="Pfam" id="PF05016">
    <property type="entry name" value="ParE_toxin"/>
    <property type="match status" value="1"/>
</dbReference>